<comment type="caution">
    <text evidence="1">The sequence shown here is derived from an EMBL/GenBank/DDBJ whole genome shotgun (WGS) entry which is preliminary data.</text>
</comment>
<gene>
    <name evidence="1" type="ORF">BDP27DRAFT_1453752</name>
</gene>
<dbReference type="Proteomes" id="UP000772434">
    <property type="component" value="Unassembled WGS sequence"/>
</dbReference>
<protein>
    <submittedName>
        <fullName evidence="1">Uncharacterized protein</fullName>
    </submittedName>
</protein>
<name>A0A9P5P7Q4_9AGAR</name>
<evidence type="ECO:0000313" key="2">
    <source>
        <dbReference type="Proteomes" id="UP000772434"/>
    </source>
</evidence>
<dbReference type="AlphaFoldDB" id="A0A9P5P7Q4"/>
<sequence>MTGRLGTANNGANWNRRQACGFHCLKSLPVLPNNSFRDYILRRVLHKTRTGEILVLPEYPAIVSRIAKVYKMSPGTGVFITGQAGIGKSMFLTYLLIILLSLTPNSEEDPPTGLRASLIFLYTKSEKLLFYGGGIYEPGDLINFHLGSLPKPKKTIQWQYWATCKKPTVIELPFWSRELLVQGLKYQQAGVMLNARLNHWVKKQRVIKHLGTHEDEGPEDEDILTVMAVMGAVNPKEMVETLGKDLKEKCLMLPIEHLDILEDVSSAQLTSENIVELLTEKLLHKATIMQFWLCAAGYLHLS</sequence>
<accession>A0A9P5P7Q4</accession>
<keyword evidence="2" id="KW-1185">Reference proteome</keyword>
<reference evidence="1" key="1">
    <citation type="submission" date="2020-11" db="EMBL/GenBank/DDBJ databases">
        <authorList>
            <consortium name="DOE Joint Genome Institute"/>
            <person name="Ahrendt S."/>
            <person name="Riley R."/>
            <person name="Andreopoulos W."/>
            <person name="Labutti K."/>
            <person name="Pangilinan J."/>
            <person name="Ruiz-Duenas F.J."/>
            <person name="Barrasa J.M."/>
            <person name="Sanchez-Garcia M."/>
            <person name="Camarero S."/>
            <person name="Miyauchi S."/>
            <person name="Serrano A."/>
            <person name="Linde D."/>
            <person name="Babiker R."/>
            <person name="Drula E."/>
            <person name="Ayuso-Fernandez I."/>
            <person name="Pacheco R."/>
            <person name="Padilla G."/>
            <person name="Ferreira P."/>
            <person name="Barriuso J."/>
            <person name="Kellner H."/>
            <person name="Castanera R."/>
            <person name="Alfaro M."/>
            <person name="Ramirez L."/>
            <person name="Pisabarro A.G."/>
            <person name="Kuo A."/>
            <person name="Tritt A."/>
            <person name="Lipzen A."/>
            <person name="He G."/>
            <person name="Yan M."/>
            <person name="Ng V."/>
            <person name="Cullen D."/>
            <person name="Martin F."/>
            <person name="Rosso M.-N."/>
            <person name="Henrissat B."/>
            <person name="Hibbett D."/>
            <person name="Martinez A.T."/>
            <person name="Grigoriev I.V."/>
        </authorList>
    </citation>
    <scope>NUCLEOTIDE SEQUENCE</scope>
    <source>
        <strain evidence="1">AH 40177</strain>
    </source>
</reference>
<dbReference type="EMBL" id="JADNRY010000347">
    <property type="protein sequence ID" value="KAF9058823.1"/>
    <property type="molecule type" value="Genomic_DNA"/>
</dbReference>
<organism evidence="1 2">
    <name type="scientific">Rhodocollybia butyracea</name>
    <dbReference type="NCBI Taxonomy" id="206335"/>
    <lineage>
        <taxon>Eukaryota</taxon>
        <taxon>Fungi</taxon>
        <taxon>Dikarya</taxon>
        <taxon>Basidiomycota</taxon>
        <taxon>Agaricomycotina</taxon>
        <taxon>Agaricomycetes</taxon>
        <taxon>Agaricomycetidae</taxon>
        <taxon>Agaricales</taxon>
        <taxon>Marasmiineae</taxon>
        <taxon>Omphalotaceae</taxon>
        <taxon>Rhodocollybia</taxon>
    </lineage>
</organism>
<proteinExistence type="predicted"/>
<evidence type="ECO:0000313" key="1">
    <source>
        <dbReference type="EMBL" id="KAF9058823.1"/>
    </source>
</evidence>
<dbReference type="OrthoDB" id="2340858at2759"/>